<dbReference type="CDD" id="cd16961">
    <property type="entry name" value="RMtype1_S_TRD-CR_like"/>
    <property type="match status" value="1"/>
</dbReference>
<keyword evidence="5" id="KW-0540">Nuclease</keyword>
<reference evidence="5" key="1">
    <citation type="submission" date="2020-12" db="EMBL/GenBank/DDBJ databases">
        <title>Genome sequencing of genetic groups of Flavobacterium columnare.</title>
        <authorList>
            <person name="Waldbieser G.C."/>
            <person name="Griffin M.J."/>
            <person name="LaFrentz B.R."/>
        </authorList>
    </citation>
    <scope>NUCLEOTIDE SEQUENCE</scope>
    <source>
        <strain evidence="5">90-106</strain>
    </source>
</reference>
<evidence type="ECO:0000256" key="1">
    <source>
        <dbReference type="ARBA" id="ARBA00010923"/>
    </source>
</evidence>
<dbReference type="Proteomes" id="UP000824721">
    <property type="component" value="Chromosome"/>
</dbReference>
<accession>A0A8G0KYI9</accession>
<name>A0A8G0KYI9_9FLAO</name>
<keyword evidence="5" id="KW-0378">Hydrolase</keyword>
<evidence type="ECO:0000256" key="3">
    <source>
        <dbReference type="ARBA" id="ARBA00023125"/>
    </source>
</evidence>
<dbReference type="PANTHER" id="PTHR30408:SF12">
    <property type="entry name" value="TYPE I RESTRICTION ENZYME MJAVIII SPECIFICITY SUBUNIT"/>
    <property type="match status" value="1"/>
</dbReference>
<feature type="domain" description="Type I restriction modification DNA specificity" evidence="4">
    <location>
        <begin position="344"/>
        <end position="495"/>
    </location>
</feature>
<keyword evidence="3" id="KW-0238">DNA-binding</keyword>
<dbReference type="PANTHER" id="PTHR30408">
    <property type="entry name" value="TYPE-1 RESTRICTION ENZYME ECOKI SPECIFICITY PROTEIN"/>
    <property type="match status" value="1"/>
</dbReference>
<comment type="similarity">
    <text evidence="1">Belongs to the type-I restriction system S methylase family.</text>
</comment>
<organism evidence="5">
    <name type="scientific">Flavobacterium columnare</name>
    <dbReference type="NCBI Taxonomy" id="996"/>
    <lineage>
        <taxon>Bacteria</taxon>
        <taxon>Pseudomonadati</taxon>
        <taxon>Bacteroidota</taxon>
        <taxon>Flavobacteriia</taxon>
        <taxon>Flavobacteriales</taxon>
        <taxon>Flavobacteriaceae</taxon>
        <taxon>Flavobacterium</taxon>
    </lineage>
</organism>
<sequence length="524" mass="59956">MLKRETVFCGKVASRFNETRYLELLKRLEVSEVMLSKIDLGDRFDAEFFEKDDLNVEKRLKELKSKELRNYGKFVASAFYPAATQLYEIGDTPFIRCLDCVKFPIVTKEQDKTFEKIPLEFVEKQSGVKILLKGDIVITKVGTPSYASIVYEHEMVALSRTVLGIQNIKKINKYYLLAFLRSKYGFSQLQRHRELTIQYQLTLERTKKTLIYEASQLLQINIEKLIHKFIDGLNKSKNLYTKAETLLLQEIGFNEDLLPSKQEVTGSSPDWITTSAVAKTGIEPNVNVKSFKESFGITGRLDAEYYQKKYEAVVEKIKSQKYDILQNIVKINKSIEPGSNYYSDDAADLPFIRVSDYNKFGLSEPNKKLTSTFVNEIQDKIDELKPKKGTILFSKDGSVGTAYHLRENLEGVTSSAILHLKVKDEKQVIPEYLTLVLNSKLVQMQAERDAGGSIILHWRVGEIQKVVVPIIDYTKQQEIAQLIEESFSLKKQSEQLLEIAKKAVEIAIEENEEVAMAFINTNTI</sequence>
<evidence type="ECO:0000313" key="5">
    <source>
        <dbReference type="EMBL" id="QYS89600.1"/>
    </source>
</evidence>
<dbReference type="GO" id="GO:0009307">
    <property type="term" value="P:DNA restriction-modification system"/>
    <property type="evidence" value="ECO:0007669"/>
    <property type="project" value="UniProtKB-KW"/>
</dbReference>
<dbReference type="REBASE" id="506276">
    <property type="entry name" value="S.Fco90106ORF4880P"/>
</dbReference>
<dbReference type="EMBL" id="CP067378">
    <property type="protein sequence ID" value="QYS89600.1"/>
    <property type="molecule type" value="Genomic_DNA"/>
</dbReference>
<dbReference type="Gene3D" id="3.90.220.20">
    <property type="entry name" value="DNA methylase specificity domains"/>
    <property type="match status" value="2"/>
</dbReference>
<keyword evidence="2" id="KW-0680">Restriction system</keyword>
<proteinExistence type="inferred from homology"/>
<gene>
    <name evidence="5" type="ORF">JJC05_04875</name>
</gene>
<dbReference type="GO" id="GO:0004519">
    <property type="term" value="F:endonuclease activity"/>
    <property type="evidence" value="ECO:0007669"/>
    <property type="project" value="UniProtKB-KW"/>
</dbReference>
<dbReference type="InterPro" id="IPR000055">
    <property type="entry name" value="Restrct_endonuc_typeI_TRD"/>
</dbReference>
<evidence type="ECO:0000259" key="4">
    <source>
        <dbReference type="Pfam" id="PF01420"/>
    </source>
</evidence>
<protein>
    <submittedName>
        <fullName evidence="5">Restriction endonuclease subunit S</fullName>
    </submittedName>
</protein>
<evidence type="ECO:0000256" key="2">
    <source>
        <dbReference type="ARBA" id="ARBA00022747"/>
    </source>
</evidence>
<keyword evidence="5" id="KW-0255">Endonuclease</keyword>
<dbReference type="KEGG" id="fdv:JJC05_04875"/>
<dbReference type="InterPro" id="IPR044946">
    <property type="entry name" value="Restrct_endonuc_typeI_TRD_sf"/>
</dbReference>
<dbReference type="Pfam" id="PF01420">
    <property type="entry name" value="Methylase_S"/>
    <property type="match status" value="1"/>
</dbReference>
<dbReference type="SUPFAM" id="SSF116734">
    <property type="entry name" value="DNA methylase specificity domain"/>
    <property type="match status" value="2"/>
</dbReference>
<dbReference type="GO" id="GO:0003677">
    <property type="term" value="F:DNA binding"/>
    <property type="evidence" value="ECO:0007669"/>
    <property type="project" value="UniProtKB-KW"/>
</dbReference>
<dbReference type="AlphaFoldDB" id="A0A8G0KYI9"/>
<dbReference type="InterPro" id="IPR052021">
    <property type="entry name" value="Type-I_RS_S_subunit"/>
</dbReference>